<protein>
    <recommendedName>
        <fullName evidence="1">Probable queuosine precursor transporter</fullName>
        <shortName evidence="1">Q precursor transporter</shortName>
    </recommendedName>
</protein>
<feature type="transmembrane region" description="Helical" evidence="1">
    <location>
        <begin position="201"/>
        <end position="224"/>
    </location>
</feature>
<dbReference type="AlphaFoldDB" id="A0A1L7CVD1"/>
<reference evidence="3 4" key="1">
    <citation type="submission" date="2014-08" db="EMBL/GenBank/DDBJ databases">
        <title>Complete genome sequence of Corynebacterium sphenisci CECT 5990(T) (=DSM 44792(T)), isolated from healthy wild penguins.</title>
        <authorList>
            <person name="Ruckert C."/>
            <person name="Albersmeier A."/>
            <person name="Winkler A."/>
            <person name="Kalinowski J."/>
        </authorList>
    </citation>
    <scope>NUCLEOTIDE SEQUENCE [LARGE SCALE GENOMIC DNA]</scope>
    <source>
        <strain evidence="3 4">DSM 44792</strain>
    </source>
</reference>
<feature type="transmembrane region" description="Helical" evidence="1">
    <location>
        <begin position="92"/>
        <end position="113"/>
    </location>
</feature>
<keyword evidence="1" id="KW-1003">Cell membrane</keyword>
<accession>A0A1L7CVD1</accession>
<keyword evidence="1" id="KW-0813">Transport</keyword>
<dbReference type="STRING" id="1437874.CSPHI_00525"/>
<comment type="function">
    <text evidence="1">Involved in the import of queuosine (Q) precursors, required for Q precursor salvage.</text>
</comment>
<keyword evidence="1" id="KW-1133">Transmembrane helix</keyword>
<dbReference type="EMBL" id="CP009248">
    <property type="protein sequence ID" value="APT89826.1"/>
    <property type="molecule type" value="Genomic_DNA"/>
</dbReference>
<comment type="subcellular location">
    <subcellularLocation>
        <location evidence="1">Cell membrane</location>
        <topology evidence="1">Multi-pass membrane protein</topology>
    </subcellularLocation>
</comment>
<gene>
    <name evidence="3" type="ORF">CSPHI_00525</name>
</gene>
<evidence type="ECO:0000256" key="2">
    <source>
        <dbReference type="SAM" id="MobiDB-lite"/>
    </source>
</evidence>
<name>A0A1L7CVD1_9CORY</name>
<keyword evidence="1" id="KW-0472">Membrane</keyword>
<organism evidence="3 4">
    <name type="scientific">Corynebacterium sphenisci DSM 44792</name>
    <dbReference type="NCBI Taxonomy" id="1437874"/>
    <lineage>
        <taxon>Bacteria</taxon>
        <taxon>Bacillati</taxon>
        <taxon>Actinomycetota</taxon>
        <taxon>Actinomycetes</taxon>
        <taxon>Mycobacteriales</taxon>
        <taxon>Corynebacteriaceae</taxon>
        <taxon>Corynebacterium</taxon>
    </lineage>
</organism>
<proteinExistence type="inferred from homology"/>
<feature type="transmembrane region" description="Helical" evidence="1">
    <location>
        <begin position="125"/>
        <end position="145"/>
    </location>
</feature>
<evidence type="ECO:0000313" key="4">
    <source>
        <dbReference type="Proteomes" id="UP000185469"/>
    </source>
</evidence>
<dbReference type="HAMAP" id="MF_02088">
    <property type="entry name" value="Q_prec_transport"/>
    <property type="match status" value="1"/>
</dbReference>
<dbReference type="KEGG" id="csph:CSPHI_00525"/>
<keyword evidence="1" id="KW-0812">Transmembrane</keyword>
<dbReference type="Proteomes" id="UP000185469">
    <property type="component" value="Chromosome"/>
</dbReference>
<dbReference type="Pfam" id="PF02592">
    <property type="entry name" value="Vut_1"/>
    <property type="match status" value="1"/>
</dbReference>
<dbReference type="GO" id="GO:0022857">
    <property type="term" value="F:transmembrane transporter activity"/>
    <property type="evidence" value="ECO:0007669"/>
    <property type="project" value="UniProtKB-UniRule"/>
</dbReference>
<dbReference type="GO" id="GO:0005886">
    <property type="term" value="C:plasma membrane"/>
    <property type="evidence" value="ECO:0007669"/>
    <property type="project" value="UniProtKB-SubCell"/>
</dbReference>
<evidence type="ECO:0000313" key="3">
    <source>
        <dbReference type="EMBL" id="APT89826.1"/>
    </source>
</evidence>
<dbReference type="NCBIfam" id="TIGR00697">
    <property type="entry name" value="queuosine precursor transporter"/>
    <property type="match status" value="1"/>
</dbReference>
<dbReference type="PANTHER" id="PTHR34300:SF2">
    <property type="entry name" value="QUEUOSINE PRECURSOR TRANSPORTER-RELATED"/>
    <property type="match status" value="1"/>
</dbReference>
<feature type="region of interest" description="Disordered" evidence="2">
    <location>
        <begin position="1"/>
        <end position="22"/>
    </location>
</feature>
<dbReference type="InterPro" id="IPR003744">
    <property type="entry name" value="YhhQ"/>
</dbReference>
<comment type="similarity">
    <text evidence="1">Belongs to the vitamin uptake transporter (VUT/ECF) (TC 2.A.88) family. Q precursor transporter subfamily.</text>
</comment>
<dbReference type="RefSeq" id="WP_075691019.1">
    <property type="nucleotide sequence ID" value="NZ_CP009248.1"/>
</dbReference>
<feature type="transmembrane region" description="Helical" evidence="1">
    <location>
        <begin position="33"/>
        <end position="52"/>
    </location>
</feature>
<sequence>MTDSPAAGPGPGAAPRAASENTPPARIPVPDSAYPALVALFAAILLVSNITASKGVALGPLITDGAFLLFPLSYVIGDVLSECYGWRATRRAVWVGFAALVLAIAFFQVAIWLPPADFYGGQAAFAATLGAVPRIVLAGLAGYLVGQLLNARVLVALKARTGERRLWARLLGSTVVGEFADTLVFCAIAASVIGVDTPAAFVNYVAVGFLWKTGAEVAVMPVTYRVIARVKRREGYFAPA</sequence>
<keyword evidence="4" id="KW-1185">Reference proteome</keyword>
<feature type="transmembrane region" description="Helical" evidence="1">
    <location>
        <begin position="166"/>
        <end position="195"/>
    </location>
</feature>
<evidence type="ECO:0000256" key="1">
    <source>
        <dbReference type="HAMAP-Rule" id="MF_02088"/>
    </source>
</evidence>
<dbReference type="OrthoDB" id="9805479at2"/>
<dbReference type="PANTHER" id="PTHR34300">
    <property type="entry name" value="QUEUOSINE PRECURSOR TRANSPORTER-RELATED"/>
    <property type="match status" value="1"/>
</dbReference>